<evidence type="ECO:0000259" key="6">
    <source>
        <dbReference type="Pfam" id="PF04357"/>
    </source>
</evidence>
<evidence type="ECO:0000313" key="7">
    <source>
        <dbReference type="EMBL" id="CUS96111.1"/>
    </source>
</evidence>
<reference evidence="8" key="1">
    <citation type="submission" date="2015-11" db="EMBL/GenBank/DDBJ databases">
        <authorList>
            <person name="Varghese N."/>
        </authorList>
    </citation>
    <scope>NUCLEOTIDE SEQUENCE [LARGE SCALE GENOMIC DNA]</scope>
    <source>
        <strain evidence="8">JGI-23</strain>
    </source>
</reference>
<dbReference type="PANTHER" id="PTHR36985">
    <property type="entry name" value="TRANSLOCATION AND ASSEMBLY MODULE SUBUNIT TAMB"/>
    <property type="match status" value="1"/>
</dbReference>
<evidence type="ECO:0000313" key="8">
    <source>
        <dbReference type="Proteomes" id="UP000199197"/>
    </source>
</evidence>
<dbReference type="InterPro" id="IPR007452">
    <property type="entry name" value="TamB_C"/>
</dbReference>
<evidence type="ECO:0000256" key="5">
    <source>
        <dbReference type="SAM" id="Phobius"/>
    </source>
</evidence>
<dbReference type="Proteomes" id="UP000199197">
    <property type="component" value="Unassembled WGS sequence"/>
</dbReference>
<evidence type="ECO:0000256" key="3">
    <source>
        <dbReference type="ARBA" id="ARBA00022989"/>
    </source>
</evidence>
<dbReference type="Pfam" id="PF04357">
    <property type="entry name" value="TamB"/>
    <property type="match status" value="1"/>
</dbReference>
<accession>A0A0P1MKQ3</accession>
<feature type="transmembrane region" description="Helical" evidence="5">
    <location>
        <begin position="12"/>
        <end position="30"/>
    </location>
</feature>
<evidence type="ECO:0000256" key="1">
    <source>
        <dbReference type="ARBA" id="ARBA00004167"/>
    </source>
</evidence>
<dbReference type="GO" id="GO:0009306">
    <property type="term" value="P:protein secretion"/>
    <property type="evidence" value="ECO:0007669"/>
    <property type="project" value="InterPro"/>
</dbReference>
<evidence type="ECO:0000256" key="4">
    <source>
        <dbReference type="ARBA" id="ARBA00023136"/>
    </source>
</evidence>
<sequence length="1462" mass="165473">MKKIFKKLFKVVFYFSALFLILISIVLIITQTERFRIFIHDKVESELRKSIGGDIYLGKFYGNLFTGLGIDGFRIDVDGKTFIKALSIELKYNPIGLIRGSYSFDEFIIYKPEVNLIRDRNGNWNYQKIIKPRKGDASGRISVSFYKFVIDDGKFSLVDSLNLKTSALAESLNCINYHNFTIHDINLNLSGSYSSEKIDLRSFKLSFIVDEGKFNADLSGKIFMDKEELQAKDVEILTGRSRAKFNFFASTKDNLFKLDRNTIENVYMSVYLVADSFSFGDLTKFIPSVHFLNGSPSVEIEAEGTLKDLKIKRINSKIYDSEISITGELKNVIKFSDFLIDAQIQNSKINTSDIEKFVTLVNLPEFKVKQFYLDGRYIGHPLDFTSSVNFNWDKTIVNLDAKLKIKDDFAYDLNFRVSDLNPEDILNTESMRGILNFSGNLSGKGVGFDNAEARARVEISESFVNKVLLPKSNFLFDLRGGELNGTFVSISEGFKGIIDLNLKKDEANQFLLSLSGSLTDLDLSQIRTDKPHFLRSHISGDFILKFTSGNFKKMDLFAQLNPSSFGNYKISKLRLNARYTEDAQKKSLNLQSNMFDLNLEGKFNFDDLFKSVGLAIKTIQGKVNEKLNFVKFEGVSFGDLKNQVEVDYKIKFKNLTPISVFSIGQIFQAIGNLDGVFLSDSGGFYFYSNANLKDIAYLNFKDGKIDTFKFGYFNGEVEFDYKSEKLKFEVKGLCGNFDSRVMQFDRANVNFAFEEPNLYAEFSGKASDWDVEIVSLFQFGSEANRYILKNFVGEIYGSRIYIEDEIEFFQTKSGLVINPASFLLNGQKFYIAGFIDKQTQQLRLWGENLKLDSALKTQTFSGDVDFSIFVYGTHDKPSSEVEILIKDFMYKEIKLGEFQCFGKVEGDVINLNSSLLTEVGDVKYNAMDMNISIPMWFRRDVSVKYPKPYVIGKMKLFRFPVAVFEPFISDVSDLRGDITANVDFQGTFDNPNFKGNFSLQNCIFRFKPNNKYYLVYGSGKIDSNVVYVEDLSLWNNPDDYRDGEVQIKGAVYFDRYSISRGNFSINGKLLIVDKEGFGDTGFYGRVIAETGGNGLSLKIDTTGLYLNGEILLSDVDLNYLPKRATSISKGTGFEYVYLNPFDTLKTEETQVEQLVYLDIPVKTGGESLEVKRKHGIFSSLNYDLMISTSKNAKLNLVLNTQTGEEFFAEFTGRLNLRNYSGSTLAYGEIDILDRSYYNFFKRFNASGKLKFTGDLNSPELDIIASYTGTHTVLTDTISAGKVETVQIKLLISGTLSKPIVKVQMFIDGEDYQKVYPHGEVESDAISFLVTGRFKDELTSGEVAMFTENLWSSAGASLLSTAVSGVITDILRDVLGGFITSTEFGYYSGFKGLRITGNIGGAVIQFGGDIFTDISKSVVVIQYPIFKKIFGGNLTIEYQRKPIQFYQEKEIVNKLGLYYRIRL</sequence>
<dbReference type="EMBL" id="CZVW01000001">
    <property type="protein sequence ID" value="CUS96111.1"/>
    <property type="molecule type" value="Genomic_DNA"/>
</dbReference>
<dbReference type="PANTHER" id="PTHR36985:SF1">
    <property type="entry name" value="TRANSLOCATION AND ASSEMBLY MODULE SUBUNIT TAMB"/>
    <property type="match status" value="1"/>
</dbReference>
<evidence type="ECO:0000256" key="2">
    <source>
        <dbReference type="ARBA" id="ARBA00022692"/>
    </source>
</evidence>
<dbReference type="RefSeq" id="WP_092346676.1">
    <property type="nucleotide sequence ID" value="NZ_CZVW01000001.1"/>
</dbReference>
<dbReference type="GO" id="GO:0005886">
    <property type="term" value="C:plasma membrane"/>
    <property type="evidence" value="ECO:0007669"/>
    <property type="project" value="InterPro"/>
</dbReference>
<gene>
    <name evidence="7" type="ORF">JGI23_00060</name>
</gene>
<keyword evidence="3 5" id="KW-1133">Transmembrane helix</keyword>
<dbReference type="OrthoDB" id="9811276at2"/>
<feature type="domain" description="Translocation and assembly module TamB C-terminal" evidence="6">
    <location>
        <begin position="1042"/>
        <end position="1437"/>
    </location>
</feature>
<protein>
    <recommendedName>
        <fullName evidence="6">Translocation and assembly module TamB C-terminal domain-containing protein</fullName>
    </recommendedName>
</protein>
<keyword evidence="2 5" id="KW-0812">Transmembrane</keyword>
<name>A0A0P1MKQ3_9BACT</name>
<comment type="subcellular location">
    <subcellularLocation>
        <location evidence="1">Membrane</location>
        <topology evidence="1">Single-pass membrane protein</topology>
    </subcellularLocation>
</comment>
<keyword evidence="8" id="KW-1185">Reference proteome</keyword>
<keyword evidence="4 5" id="KW-0472">Membrane</keyword>
<proteinExistence type="predicted"/>
<organism evidence="7 8">
    <name type="scientific">Candidatus Chryseopegocella kryptomonas</name>
    <dbReference type="NCBI Taxonomy" id="1633643"/>
    <lineage>
        <taxon>Bacteria</taxon>
        <taxon>Pseudomonadati</taxon>
        <taxon>Candidatus Kryptoniota</taxon>
        <taxon>Candidatus Chryseopegocella</taxon>
    </lineage>
</organism>
<dbReference type="GO" id="GO:0097347">
    <property type="term" value="C:TAM protein secretion complex"/>
    <property type="evidence" value="ECO:0007669"/>
    <property type="project" value="TreeGrafter"/>
</dbReference>